<gene>
    <name evidence="1" type="ORF">KOI35_28320</name>
</gene>
<sequence length="245" mass="26721">MLSDEERILLAPHLALLRRAHADLVAAEEALQAADQDRARSAGESDWRDRLLGGLFSADDGRAKRFRQARDSRKAADTTLAEARERYGKYADRVNGMLEPMLVRDDPVIKGLVAAVRACDDALRACQQLSTRIASGVAKPAPKQREQESWHEAEFGRQRLTELVGEVRAAGPGLRKKVERAAKAVGMPVPAVPETGNIRTLGPGADQGLREVSRQLDGLAAELARWRKGADTARAAALRAAHDRL</sequence>
<organism evidence="1 2">
    <name type="scientific">Paractinoplanes bogorensis</name>
    <dbReference type="NCBI Taxonomy" id="1610840"/>
    <lineage>
        <taxon>Bacteria</taxon>
        <taxon>Bacillati</taxon>
        <taxon>Actinomycetota</taxon>
        <taxon>Actinomycetes</taxon>
        <taxon>Micromonosporales</taxon>
        <taxon>Micromonosporaceae</taxon>
        <taxon>Paractinoplanes</taxon>
    </lineage>
</organism>
<reference evidence="1 2" key="1">
    <citation type="submission" date="2021-06" db="EMBL/GenBank/DDBJ databases">
        <title>Actinoplanes lichenicola sp. nov., and Actinoplanes ovalisporus sp. nov., isolated from lichen in Thailand.</title>
        <authorList>
            <person name="Saeng-In P."/>
            <person name="Kanchanasin P."/>
            <person name="Yuki M."/>
            <person name="Kudo T."/>
            <person name="Ohkuma M."/>
            <person name="Phongsopitanun W."/>
            <person name="Tanasupawat S."/>
        </authorList>
    </citation>
    <scope>NUCLEOTIDE SEQUENCE [LARGE SCALE GENOMIC DNA]</scope>
    <source>
        <strain evidence="1 2">NBRC 110975</strain>
    </source>
</reference>
<dbReference type="EMBL" id="JAHKKG010000009">
    <property type="protein sequence ID" value="MBU2667423.1"/>
    <property type="molecule type" value="Genomic_DNA"/>
</dbReference>
<dbReference type="Proteomes" id="UP001519654">
    <property type="component" value="Unassembled WGS sequence"/>
</dbReference>
<dbReference type="RefSeq" id="WP_215791688.1">
    <property type="nucleotide sequence ID" value="NZ_JAHKKG010000009.1"/>
</dbReference>
<accession>A0ABS5YVE6</accession>
<evidence type="ECO:0000313" key="2">
    <source>
        <dbReference type="Proteomes" id="UP001519654"/>
    </source>
</evidence>
<keyword evidence="2" id="KW-1185">Reference proteome</keyword>
<proteinExistence type="predicted"/>
<comment type="caution">
    <text evidence="1">The sequence shown here is derived from an EMBL/GenBank/DDBJ whole genome shotgun (WGS) entry which is preliminary data.</text>
</comment>
<protein>
    <submittedName>
        <fullName evidence="1">Uncharacterized protein</fullName>
    </submittedName>
</protein>
<name>A0ABS5YVE6_9ACTN</name>
<evidence type="ECO:0000313" key="1">
    <source>
        <dbReference type="EMBL" id="MBU2667423.1"/>
    </source>
</evidence>